<dbReference type="AlphaFoldDB" id="A0A382AYY6"/>
<dbReference type="NCBIfam" id="TIGR04138">
    <property type="entry name" value="Plancto_Ver_chp"/>
    <property type="match status" value="1"/>
</dbReference>
<organism evidence="1">
    <name type="scientific">marine metagenome</name>
    <dbReference type="NCBI Taxonomy" id="408172"/>
    <lineage>
        <taxon>unclassified sequences</taxon>
        <taxon>metagenomes</taxon>
        <taxon>ecological metagenomes</taxon>
    </lineage>
</organism>
<gene>
    <name evidence="1" type="ORF">METZ01_LOCUS159589</name>
</gene>
<proteinExistence type="predicted"/>
<evidence type="ECO:0000313" key="1">
    <source>
        <dbReference type="EMBL" id="SVB06735.1"/>
    </source>
</evidence>
<dbReference type="EMBL" id="UINC01027458">
    <property type="protein sequence ID" value="SVB06735.1"/>
    <property type="molecule type" value="Genomic_DNA"/>
</dbReference>
<protein>
    <submittedName>
        <fullName evidence="1">Uncharacterized protein</fullName>
    </submittedName>
</protein>
<reference evidence="1" key="1">
    <citation type="submission" date="2018-05" db="EMBL/GenBank/DDBJ databases">
        <authorList>
            <person name="Lanie J.A."/>
            <person name="Ng W.-L."/>
            <person name="Kazmierczak K.M."/>
            <person name="Andrzejewski T.M."/>
            <person name="Davidsen T.M."/>
            <person name="Wayne K.J."/>
            <person name="Tettelin H."/>
            <person name="Glass J.I."/>
            <person name="Rusch D."/>
            <person name="Podicherti R."/>
            <person name="Tsui H.-C.T."/>
            <person name="Winkler M.E."/>
        </authorList>
    </citation>
    <scope>NUCLEOTIDE SEQUENCE</scope>
</reference>
<name>A0A382AYY6_9ZZZZ</name>
<dbReference type="InterPro" id="IPR026406">
    <property type="entry name" value="Ver/Plancto_CHP"/>
</dbReference>
<accession>A0A382AYY6</accession>
<sequence>MSEDMDADAILDNIINRDDRYPRQAYCFLMDALKHTTSSLPVRRHVTGQELSMGIRDYAIEQFGIAVPLIFEQWGISSTRDFGEMVFNMVNAGLMRKTDEDDISDFEDAYDFKTEFDTNFKITVDKSNLPK</sequence>